<evidence type="ECO:0000313" key="2">
    <source>
        <dbReference type="Proteomes" id="UP000507470"/>
    </source>
</evidence>
<organism evidence="1 2">
    <name type="scientific">Mytilus coruscus</name>
    <name type="common">Sea mussel</name>
    <dbReference type="NCBI Taxonomy" id="42192"/>
    <lineage>
        <taxon>Eukaryota</taxon>
        <taxon>Metazoa</taxon>
        <taxon>Spiralia</taxon>
        <taxon>Lophotrochozoa</taxon>
        <taxon>Mollusca</taxon>
        <taxon>Bivalvia</taxon>
        <taxon>Autobranchia</taxon>
        <taxon>Pteriomorphia</taxon>
        <taxon>Mytilida</taxon>
        <taxon>Mytiloidea</taxon>
        <taxon>Mytilidae</taxon>
        <taxon>Mytilinae</taxon>
        <taxon>Mytilus</taxon>
    </lineage>
</organism>
<sequence>MKKPSWQQGILEIDKNHFIIMVREIFQEVEAIFIVEDFKKSQRGGQTNWTRGGSSTVKKSINPKGADGTLLTCSSCGSFRHMMATCPHSWENMQERVNITEEEEVVMFTGNVREDITRLGMDARNCAVLDNKAKIFKEDGNKVFKFGDGTRLKSIGEYSLPAVIAGKDVIIRTDVVDSDIPLLLSRTAMKKAGVKMDLENDTAEIFGQHISLNLTSSGHYCIPIDKTEEIPVADVCAVRLEELDSKKRYATLLKLHRQFAHPPMKRLIALLKDAGV</sequence>
<reference evidence="1 2" key="1">
    <citation type="submission" date="2020-06" db="EMBL/GenBank/DDBJ databases">
        <authorList>
            <person name="Li R."/>
            <person name="Bekaert M."/>
        </authorList>
    </citation>
    <scope>NUCLEOTIDE SEQUENCE [LARGE SCALE GENOMIC DNA]</scope>
    <source>
        <strain evidence="2">wild</strain>
    </source>
</reference>
<keyword evidence="2" id="KW-1185">Reference proteome</keyword>
<name>A0A6J8C5X7_MYTCO</name>
<evidence type="ECO:0000313" key="1">
    <source>
        <dbReference type="EMBL" id="CAC5390514.1"/>
    </source>
</evidence>
<dbReference type="EMBL" id="CACVKT020004542">
    <property type="protein sequence ID" value="CAC5390514.1"/>
    <property type="molecule type" value="Genomic_DNA"/>
</dbReference>
<proteinExistence type="predicted"/>
<dbReference type="AlphaFoldDB" id="A0A6J8C5X7"/>
<dbReference type="OrthoDB" id="10064933at2759"/>
<protein>
    <submittedName>
        <fullName evidence="1">Uncharacterized protein</fullName>
    </submittedName>
</protein>
<gene>
    <name evidence="1" type="ORF">MCOR_25607</name>
</gene>
<accession>A0A6J8C5X7</accession>
<dbReference type="Proteomes" id="UP000507470">
    <property type="component" value="Unassembled WGS sequence"/>
</dbReference>